<evidence type="ECO:0000256" key="1">
    <source>
        <dbReference type="SAM" id="MobiDB-lite"/>
    </source>
</evidence>
<organism evidence="2 3">
    <name type="scientific">Phrynocephalus forsythii</name>
    <dbReference type="NCBI Taxonomy" id="171643"/>
    <lineage>
        <taxon>Eukaryota</taxon>
        <taxon>Metazoa</taxon>
        <taxon>Chordata</taxon>
        <taxon>Craniata</taxon>
        <taxon>Vertebrata</taxon>
        <taxon>Euteleostomi</taxon>
        <taxon>Lepidosauria</taxon>
        <taxon>Squamata</taxon>
        <taxon>Bifurcata</taxon>
        <taxon>Unidentata</taxon>
        <taxon>Episquamata</taxon>
        <taxon>Toxicofera</taxon>
        <taxon>Iguania</taxon>
        <taxon>Acrodonta</taxon>
        <taxon>Agamidae</taxon>
        <taxon>Agaminae</taxon>
        <taxon>Phrynocephalus</taxon>
    </lineage>
</organism>
<keyword evidence="3" id="KW-1185">Reference proteome</keyword>
<feature type="compositionally biased region" description="Low complexity" evidence="1">
    <location>
        <begin position="78"/>
        <end position="91"/>
    </location>
</feature>
<proteinExistence type="predicted"/>
<dbReference type="EMBL" id="JAPFRF010000006">
    <property type="protein sequence ID" value="KAJ7329597.1"/>
    <property type="molecule type" value="Genomic_DNA"/>
</dbReference>
<dbReference type="AlphaFoldDB" id="A0A9Q1B2K5"/>
<evidence type="ECO:0000313" key="2">
    <source>
        <dbReference type="EMBL" id="KAJ7329597.1"/>
    </source>
</evidence>
<dbReference type="OrthoDB" id="9909527at2759"/>
<comment type="caution">
    <text evidence="2">The sequence shown here is derived from an EMBL/GenBank/DDBJ whole genome shotgun (WGS) entry which is preliminary data.</text>
</comment>
<dbReference type="Proteomes" id="UP001142489">
    <property type="component" value="Unassembled WGS sequence"/>
</dbReference>
<protein>
    <submittedName>
        <fullName evidence="2">Uncharacterized protein</fullName>
    </submittedName>
</protein>
<name>A0A9Q1B2K5_9SAUR</name>
<accession>A0A9Q1B2K5</accession>
<feature type="region of interest" description="Disordered" evidence="1">
    <location>
        <begin position="76"/>
        <end position="99"/>
    </location>
</feature>
<evidence type="ECO:0000313" key="3">
    <source>
        <dbReference type="Proteomes" id="UP001142489"/>
    </source>
</evidence>
<sequence>MNLVMLLCRPVFPGVPRSGGVPRLRTETTIRPTTTLGSTSLAVSTGKEFEILTGQTEAGSLTEAVEHFTTESLQYAMPSTGTPSSISTGITGRPGKWSTGVTSRFTEHAAVERSTESSETVTTKTTSYVKASTEVFPGSITGISSSSVSGQKDISTSFTKYPGAGSSTEGIENVNQYAQQRTTGPHETVVPVTSHHGFPETTGNHATSQIPLVTTGFRTSPAMGGSSTIWPGGIEETTNATEKPVSEYTGSVQEGSSTSSLLTARPGGCLPLPESISCRFKNKSYEIGETFHDPDNPCLSYTCGVEGFTTKVKECAEQNWCSKASSVCRPAPVQVGVNANGCRGNILMATCTGECKTIVSFGEGVYKQDFQDINSHESHPTKGILLAYEEFPSL</sequence>
<reference evidence="2" key="1">
    <citation type="journal article" date="2023" name="DNA Res.">
        <title>Chromosome-level genome assembly of Phrynocephalus forsythii using third-generation DNA sequencing and Hi-C analysis.</title>
        <authorList>
            <person name="Qi Y."/>
            <person name="Zhao W."/>
            <person name="Zhao Y."/>
            <person name="Niu C."/>
            <person name="Cao S."/>
            <person name="Zhang Y."/>
        </authorList>
    </citation>
    <scope>NUCLEOTIDE SEQUENCE</scope>
    <source>
        <tissue evidence="2">Muscle</tissue>
    </source>
</reference>
<gene>
    <name evidence="2" type="ORF">JRQ81_015771</name>
</gene>